<evidence type="ECO:0000313" key="1">
    <source>
        <dbReference type="EMBL" id="KAK7027334.1"/>
    </source>
</evidence>
<dbReference type="SUPFAM" id="SSF56112">
    <property type="entry name" value="Protein kinase-like (PK-like)"/>
    <property type="match status" value="1"/>
</dbReference>
<gene>
    <name evidence="1" type="ORF">VNI00_015297</name>
</gene>
<reference evidence="1 2" key="1">
    <citation type="submission" date="2024-01" db="EMBL/GenBank/DDBJ databases">
        <title>A draft genome for a cacao thread blight-causing isolate of Paramarasmius palmivorus.</title>
        <authorList>
            <person name="Baruah I.K."/>
            <person name="Bukari Y."/>
            <person name="Amoako-Attah I."/>
            <person name="Meinhardt L.W."/>
            <person name="Bailey B.A."/>
            <person name="Cohen S.P."/>
        </authorList>
    </citation>
    <scope>NUCLEOTIDE SEQUENCE [LARGE SCALE GENOMIC DNA]</scope>
    <source>
        <strain evidence="1 2">GH-12</strain>
    </source>
</reference>
<sequence length="327" mass="37580">MTIQITFELDDTKARNRLHRARTALRYPSPIAQFNRRYPVPDSASIIRVTDILSDTKRSTVYLAHITDKHGKRQVVLKVGDVLNSLGTEADCYNDMKHLQGSVVPHFYGLFRAERNTGGYLAGIVLEQFGEPVREMFDDLERSIKARILDHLFKIHKAGILPFDFEERNVLIDGNELRVIDFEDIGAHKCSATYDFLNAGEELEYHEMYTICHDILKIALEMGFWISPTVRINDFDYKAKNLPTDQAIIKALTPQQLIDKYSRRQSITLVKVYYQKVYEELQAGRTVPELEGEMERLMKEAEEAWKISFPRAYAAGAQNIDTVDQDG</sequence>
<evidence type="ECO:0008006" key="3">
    <source>
        <dbReference type="Google" id="ProtNLM"/>
    </source>
</evidence>
<evidence type="ECO:0000313" key="2">
    <source>
        <dbReference type="Proteomes" id="UP001383192"/>
    </source>
</evidence>
<organism evidence="1 2">
    <name type="scientific">Paramarasmius palmivorus</name>
    <dbReference type="NCBI Taxonomy" id="297713"/>
    <lineage>
        <taxon>Eukaryota</taxon>
        <taxon>Fungi</taxon>
        <taxon>Dikarya</taxon>
        <taxon>Basidiomycota</taxon>
        <taxon>Agaricomycotina</taxon>
        <taxon>Agaricomycetes</taxon>
        <taxon>Agaricomycetidae</taxon>
        <taxon>Agaricales</taxon>
        <taxon>Marasmiineae</taxon>
        <taxon>Marasmiaceae</taxon>
        <taxon>Paramarasmius</taxon>
    </lineage>
</organism>
<dbReference type="EMBL" id="JAYKXP010000097">
    <property type="protein sequence ID" value="KAK7027334.1"/>
    <property type="molecule type" value="Genomic_DNA"/>
</dbReference>
<dbReference type="Proteomes" id="UP001383192">
    <property type="component" value="Unassembled WGS sequence"/>
</dbReference>
<dbReference type="InterPro" id="IPR011009">
    <property type="entry name" value="Kinase-like_dom_sf"/>
</dbReference>
<proteinExistence type="predicted"/>
<protein>
    <recommendedName>
        <fullName evidence="3">Protein kinase domain-containing protein</fullName>
    </recommendedName>
</protein>
<accession>A0AAW0BLK7</accession>
<dbReference type="Gene3D" id="1.10.510.10">
    <property type="entry name" value="Transferase(Phosphotransferase) domain 1"/>
    <property type="match status" value="1"/>
</dbReference>
<keyword evidence="2" id="KW-1185">Reference proteome</keyword>
<dbReference type="AlphaFoldDB" id="A0AAW0BLK7"/>
<name>A0AAW0BLK7_9AGAR</name>
<comment type="caution">
    <text evidence="1">The sequence shown here is derived from an EMBL/GenBank/DDBJ whole genome shotgun (WGS) entry which is preliminary data.</text>
</comment>